<feature type="DNA-binding region" description="H-T-H motif" evidence="2">
    <location>
        <begin position="25"/>
        <end position="44"/>
    </location>
</feature>
<keyword evidence="1 2" id="KW-0238">DNA-binding</keyword>
<dbReference type="InterPro" id="IPR001647">
    <property type="entry name" value="HTH_TetR"/>
</dbReference>
<comment type="caution">
    <text evidence="4">The sequence shown here is derived from an EMBL/GenBank/DDBJ whole genome shotgun (WGS) entry which is preliminary data.</text>
</comment>
<accession>A0A7X2TQ98</accession>
<protein>
    <submittedName>
        <fullName evidence="4">TetR/AcrR family transcriptional regulator</fullName>
    </submittedName>
</protein>
<evidence type="ECO:0000313" key="5">
    <source>
        <dbReference type="Proteomes" id="UP000460549"/>
    </source>
</evidence>
<dbReference type="SUPFAM" id="SSF46689">
    <property type="entry name" value="Homeodomain-like"/>
    <property type="match status" value="1"/>
</dbReference>
<proteinExistence type="predicted"/>
<keyword evidence="5" id="KW-1185">Reference proteome</keyword>
<dbReference type="PRINTS" id="PR00455">
    <property type="entry name" value="HTHTETR"/>
</dbReference>
<organism evidence="4 5">
    <name type="scientific">Bullifex porci</name>
    <dbReference type="NCBI Taxonomy" id="2606638"/>
    <lineage>
        <taxon>Bacteria</taxon>
        <taxon>Pseudomonadati</taxon>
        <taxon>Spirochaetota</taxon>
        <taxon>Spirochaetia</taxon>
        <taxon>Spirochaetales</taxon>
        <taxon>Spirochaetaceae</taxon>
        <taxon>Bullifex</taxon>
    </lineage>
</organism>
<dbReference type="Proteomes" id="UP000460549">
    <property type="component" value="Unassembled WGS sequence"/>
</dbReference>
<dbReference type="AlphaFoldDB" id="A0A7X2TQ98"/>
<gene>
    <name evidence="4" type="ORF">FYJ80_05640</name>
</gene>
<name>A0A7X2TQ98_9SPIO</name>
<dbReference type="PANTHER" id="PTHR43479">
    <property type="entry name" value="ACREF/ENVCD OPERON REPRESSOR-RELATED"/>
    <property type="match status" value="1"/>
</dbReference>
<reference evidence="4 5" key="1">
    <citation type="submission" date="2019-08" db="EMBL/GenBank/DDBJ databases">
        <title>In-depth cultivation of the pig gut microbiome towards novel bacterial diversity and tailored functional studies.</title>
        <authorList>
            <person name="Wylensek D."/>
            <person name="Hitch T.C.A."/>
            <person name="Clavel T."/>
        </authorList>
    </citation>
    <scope>NUCLEOTIDE SEQUENCE [LARGE SCALE GENOMIC DNA]</scope>
    <source>
        <strain evidence="4 5">NM-380-WT-3C1</strain>
    </source>
</reference>
<dbReference type="RefSeq" id="WP_154425238.1">
    <property type="nucleotide sequence ID" value="NZ_VUNN01000009.1"/>
</dbReference>
<dbReference type="GO" id="GO:0003677">
    <property type="term" value="F:DNA binding"/>
    <property type="evidence" value="ECO:0007669"/>
    <property type="project" value="UniProtKB-UniRule"/>
</dbReference>
<dbReference type="InterPro" id="IPR050624">
    <property type="entry name" value="HTH-type_Tx_Regulator"/>
</dbReference>
<dbReference type="Gene3D" id="1.10.357.10">
    <property type="entry name" value="Tetracycline Repressor, domain 2"/>
    <property type="match status" value="1"/>
</dbReference>
<dbReference type="EMBL" id="VUNN01000009">
    <property type="protein sequence ID" value="MSU06261.1"/>
    <property type="molecule type" value="Genomic_DNA"/>
</dbReference>
<dbReference type="InterPro" id="IPR009057">
    <property type="entry name" value="Homeodomain-like_sf"/>
</dbReference>
<evidence type="ECO:0000313" key="4">
    <source>
        <dbReference type="EMBL" id="MSU06261.1"/>
    </source>
</evidence>
<dbReference type="Pfam" id="PF00440">
    <property type="entry name" value="TetR_N"/>
    <property type="match status" value="1"/>
</dbReference>
<dbReference type="PROSITE" id="PS50977">
    <property type="entry name" value="HTH_TETR_2"/>
    <property type="match status" value="1"/>
</dbReference>
<sequence length="199" mass="23153">MKITKEKLLMTALNLFSKYGYDGVSISYLANELGVTKGAIYRHYESKQAIFDEIIQRVVKNDKDVAIKNDLPTEREGEYFVSSLDDFISFTLDQFSFYAIDEFGSAFRKMVMLEQFRNIDMIELYRGIFLTGPIEYTAKVFKSLINVKKLKGSDAEQMAREYYSSFFMYLSLSDYTSDKIKLIQELKDQLLIFKRNHGG</sequence>
<dbReference type="PANTHER" id="PTHR43479:SF11">
    <property type="entry name" value="ACREF_ENVCD OPERON REPRESSOR-RELATED"/>
    <property type="match status" value="1"/>
</dbReference>
<feature type="domain" description="HTH tetR-type" evidence="3">
    <location>
        <begin position="2"/>
        <end position="62"/>
    </location>
</feature>
<evidence type="ECO:0000256" key="2">
    <source>
        <dbReference type="PROSITE-ProRule" id="PRU00335"/>
    </source>
</evidence>
<evidence type="ECO:0000259" key="3">
    <source>
        <dbReference type="PROSITE" id="PS50977"/>
    </source>
</evidence>
<evidence type="ECO:0000256" key="1">
    <source>
        <dbReference type="ARBA" id="ARBA00023125"/>
    </source>
</evidence>